<organism evidence="12 13">
    <name type="scientific">Spirulina subsalsa FACHB-351</name>
    <dbReference type="NCBI Taxonomy" id="234711"/>
    <lineage>
        <taxon>Bacteria</taxon>
        <taxon>Bacillati</taxon>
        <taxon>Cyanobacteriota</taxon>
        <taxon>Cyanophyceae</taxon>
        <taxon>Spirulinales</taxon>
        <taxon>Spirulinaceae</taxon>
        <taxon>Spirulina</taxon>
    </lineage>
</organism>
<keyword evidence="5 10" id="KW-1133">Transmembrane helix</keyword>
<feature type="transmembrane region" description="Helical" evidence="10">
    <location>
        <begin position="187"/>
        <end position="210"/>
    </location>
</feature>
<keyword evidence="4 10" id="KW-0812">Transmembrane</keyword>
<evidence type="ECO:0000256" key="6">
    <source>
        <dbReference type="ARBA" id="ARBA00023053"/>
    </source>
</evidence>
<feature type="transmembrane region" description="Helical" evidence="10">
    <location>
        <begin position="61"/>
        <end position="83"/>
    </location>
</feature>
<comment type="subcellular location">
    <subcellularLocation>
        <location evidence="1">Cell membrane</location>
        <topology evidence="1">Multi-pass membrane protein</topology>
    </subcellularLocation>
</comment>
<dbReference type="Proteomes" id="UP001526426">
    <property type="component" value="Unassembled WGS sequence"/>
</dbReference>
<dbReference type="InterPro" id="IPR018422">
    <property type="entry name" value="Cation/H_exchanger_CPA1"/>
</dbReference>
<feature type="transmembrane region" description="Helical" evidence="10">
    <location>
        <begin position="303"/>
        <end position="327"/>
    </location>
</feature>
<evidence type="ECO:0000256" key="4">
    <source>
        <dbReference type="ARBA" id="ARBA00022692"/>
    </source>
</evidence>
<evidence type="ECO:0000313" key="12">
    <source>
        <dbReference type="EMBL" id="MCW6039005.1"/>
    </source>
</evidence>
<evidence type="ECO:0000256" key="3">
    <source>
        <dbReference type="ARBA" id="ARBA00022475"/>
    </source>
</evidence>
<evidence type="ECO:0000256" key="9">
    <source>
        <dbReference type="ARBA" id="ARBA00023201"/>
    </source>
</evidence>
<dbReference type="PANTHER" id="PTHR10110">
    <property type="entry name" value="SODIUM/HYDROGEN EXCHANGER"/>
    <property type="match status" value="1"/>
</dbReference>
<evidence type="ECO:0000313" key="13">
    <source>
        <dbReference type="Proteomes" id="UP001526426"/>
    </source>
</evidence>
<proteinExistence type="predicted"/>
<dbReference type="EMBL" id="JAIHOM010000232">
    <property type="protein sequence ID" value="MCW6039005.1"/>
    <property type="molecule type" value="Genomic_DNA"/>
</dbReference>
<name>A0ABT3LBW3_9CYAN</name>
<keyword evidence="13" id="KW-1185">Reference proteome</keyword>
<evidence type="ECO:0000256" key="10">
    <source>
        <dbReference type="SAM" id="Phobius"/>
    </source>
</evidence>
<dbReference type="PANTHER" id="PTHR10110:SF86">
    <property type="entry name" value="SODIUM_HYDROGEN EXCHANGER 7"/>
    <property type="match status" value="1"/>
</dbReference>
<feature type="transmembrane region" description="Helical" evidence="10">
    <location>
        <begin position="37"/>
        <end position="55"/>
    </location>
</feature>
<protein>
    <submittedName>
        <fullName evidence="12">Cation:proton antiporter</fullName>
    </submittedName>
</protein>
<feature type="transmembrane region" description="Helical" evidence="10">
    <location>
        <begin position="90"/>
        <end position="111"/>
    </location>
</feature>
<keyword evidence="2" id="KW-0813">Transport</keyword>
<keyword evidence="8 10" id="KW-0472">Membrane</keyword>
<dbReference type="InterPro" id="IPR006153">
    <property type="entry name" value="Cation/H_exchanger_TM"/>
</dbReference>
<keyword evidence="9" id="KW-0739">Sodium transport</keyword>
<feature type="domain" description="Cation/H+ exchanger transmembrane" evidence="11">
    <location>
        <begin position="18"/>
        <end position="396"/>
    </location>
</feature>
<feature type="transmembrane region" description="Helical" evidence="10">
    <location>
        <begin position="12"/>
        <end position="30"/>
    </location>
</feature>
<keyword evidence="6" id="KW-0915">Sodium</keyword>
<dbReference type="Pfam" id="PF00999">
    <property type="entry name" value="Na_H_Exchanger"/>
    <property type="match status" value="1"/>
</dbReference>
<evidence type="ECO:0000256" key="8">
    <source>
        <dbReference type="ARBA" id="ARBA00023136"/>
    </source>
</evidence>
<evidence type="ECO:0000256" key="7">
    <source>
        <dbReference type="ARBA" id="ARBA00023065"/>
    </source>
</evidence>
<feature type="transmembrane region" description="Helical" evidence="10">
    <location>
        <begin position="374"/>
        <end position="397"/>
    </location>
</feature>
<feature type="transmembrane region" description="Helical" evidence="10">
    <location>
        <begin position="339"/>
        <end position="362"/>
    </location>
</feature>
<accession>A0ABT3LBW3</accession>
<dbReference type="RefSeq" id="WP_265266956.1">
    <property type="nucleotide sequence ID" value="NZ_JAIHOM010000232.1"/>
</dbReference>
<sequence length="680" mass="75324">MNVSTLLTPPLLWLGLLLLATVVAMVCRWLPLGFRVLFLAVGLGLGMLTPGPIPPGFTPHLLLWLCLPALLFQGAFTLNASFFRQYRFPTLIWAILGFLLSTCLFGVILAQLTGLNLTPALVLGGLVTATDPTGLLERLKRLDTPHQVQTVAQGEGLYNQLTLILLLPLLLRGEGFEALTGAEWMGLGQVLVLGIAGGSLGGVLLTVLLLWTKEQPWTMALLSLFLVYGGYTLWELGGTGAGALGVVSAGLVTQQGLAHNLAPSHRAYLHSLWDYGGNLARAGVTLVLGWRVVQGWSGGADLMLLWVGGGAVVLTLLLRPLLLWGFFAGLNKIRDLSAIAFPQQTLLITTGLPSSVGFLLALNLPPTLEQRDVILLLLIGVSLVRFLLFPPLLGWVIRQQELQSPRLLKQVEKAQALLTSQRAALNQIPLLKQISALDPAVIQHFTQNYNEGVYQGSQALESLWGDRRHVLQIPETLWLYTLTLERAGYQQLYEGGLLSEFALDKLELRILLKHDAIQAGFIPPPFFSVRPSETPWQRWLYRVLGWLIFRPQLLQNHRQTVADAKYEADLAIAHVCAQIAQTLRQLQAETDLRADLVERCANTYQEDSVIATQQLETVAKYTPHLARQRQQSLIERVTRLSELETLYLLEQEGILRSPLAVLLRQQIARRNRQNLTRRES</sequence>
<evidence type="ECO:0000256" key="2">
    <source>
        <dbReference type="ARBA" id="ARBA00022448"/>
    </source>
</evidence>
<comment type="caution">
    <text evidence="12">The sequence shown here is derived from an EMBL/GenBank/DDBJ whole genome shotgun (WGS) entry which is preliminary data.</text>
</comment>
<evidence type="ECO:0000256" key="5">
    <source>
        <dbReference type="ARBA" id="ARBA00022989"/>
    </source>
</evidence>
<evidence type="ECO:0000259" key="11">
    <source>
        <dbReference type="Pfam" id="PF00999"/>
    </source>
</evidence>
<reference evidence="12 13" key="1">
    <citation type="submission" date="2021-08" db="EMBL/GenBank/DDBJ databases">
        <title>Draft genome sequence of Spirulina subsalsa with high tolerance to salinity and hype-accumulation of phycocyanin.</title>
        <authorList>
            <person name="Pei H."/>
            <person name="Jiang L."/>
        </authorList>
    </citation>
    <scope>NUCLEOTIDE SEQUENCE [LARGE SCALE GENOMIC DNA]</scope>
    <source>
        <strain evidence="12 13">FACHB-351</strain>
    </source>
</reference>
<keyword evidence="3" id="KW-1003">Cell membrane</keyword>
<gene>
    <name evidence="12" type="ORF">K4A83_22525</name>
</gene>
<evidence type="ECO:0000256" key="1">
    <source>
        <dbReference type="ARBA" id="ARBA00004651"/>
    </source>
</evidence>
<keyword evidence="7" id="KW-0406">Ion transport</keyword>